<dbReference type="AlphaFoldDB" id="A0A9E2P1G6"/>
<sequence>MKRNLMFLVLCVFSIATMAQQAFKGSLSCKEENLHLTIDLYEESINVPGMEMFGPMHGYLNGNVYGIWSITSAKIVNATTALIRLSNDQGSETQEVKLTKNDDQYIFEQVDGVCIKKVEGRKLVKIPKKLIFKLNK</sequence>
<feature type="chain" id="PRO_5038869033" description="Lipocalin-like domain-containing protein" evidence="1">
    <location>
        <begin position="20"/>
        <end position="136"/>
    </location>
</feature>
<name>A0A9E2P1G6_9BACT</name>
<evidence type="ECO:0000313" key="2">
    <source>
        <dbReference type="EMBL" id="MBU3853954.1"/>
    </source>
</evidence>
<evidence type="ECO:0008006" key="4">
    <source>
        <dbReference type="Google" id="ProtNLM"/>
    </source>
</evidence>
<evidence type="ECO:0000313" key="3">
    <source>
        <dbReference type="Proteomes" id="UP000823865"/>
    </source>
</evidence>
<comment type="caution">
    <text evidence="2">The sequence shown here is derived from an EMBL/GenBank/DDBJ whole genome shotgun (WGS) entry which is preliminary data.</text>
</comment>
<reference evidence="2" key="2">
    <citation type="submission" date="2021-04" db="EMBL/GenBank/DDBJ databases">
        <authorList>
            <person name="Gilroy R."/>
        </authorList>
    </citation>
    <scope>NUCLEOTIDE SEQUENCE</scope>
    <source>
        <strain evidence="2">G3-2149</strain>
    </source>
</reference>
<feature type="signal peptide" evidence="1">
    <location>
        <begin position="1"/>
        <end position="19"/>
    </location>
</feature>
<reference evidence="2" key="1">
    <citation type="journal article" date="2021" name="PeerJ">
        <title>Extensive microbial diversity within the chicken gut microbiome revealed by metagenomics and culture.</title>
        <authorList>
            <person name="Gilroy R."/>
            <person name="Ravi A."/>
            <person name="Getino M."/>
            <person name="Pursley I."/>
            <person name="Horton D.L."/>
            <person name="Alikhan N.F."/>
            <person name="Baker D."/>
            <person name="Gharbi K."/>
            <person name="Hall N."/>
            <person name="Watson M."/>
            <person name="Adriaenssens E.M."/>
            <person name="Foster-Nyarko E."/>
            <person name="Jarju S."/>
            <person name="Secka A."/>
            <person name="Antonio M."/>
            <person name="Oren A."/>
            <person name="Chaudhuri R.R."/>
            <person name="La Ragione R."/>
            <person name="Hildebrand F."/>
            <person name="Pallen M.J."/>
        </authorList>
    </citation>
    <scope>NUCLEOTIDE SEQUENCE</scope>
    <source>
        <strain evidence="2">G3-2149</strain>
    </source>
</reference>
<accession>A0A9E2P1G6</accession>
<dbReference type="Proteomes" id="UP000823865">
    <property type="component" value="Unassembled WGS sequence"/>
</dbReference>
<dbReference type="EMBL" id="JAHLFU010000191">
    <property type="protein sequence ID" value="MBU3853954.1"/>
    <property type="molecule type" value="Genomic_DNA"/>
</dbReference>
<gene>
    <name evidence="2" type="ORF">H9789_09120</name>
</gene>
<protein>
    <recommendedName>
        <fullName evidence="4">Lipocalin-like domain-containing protein</fullName>
    </recommendedName>
</protein>
<evidence type="ECO:0000256" key="1">
    <source>
        <dbReference type="SAM" id="SignalP"/>
    </source>
</evidence>
<organism evidence="2 3">
    <name type="scientific">Candidatus Paraprevotella stercoravium</name>
    <dbReference type="NCBI Taxonomy" id="2838725"/>
    <lineage>
        <taxon>Bacteria</taxon>
        <taxon>Pseudomonadati</taxon>
        <taxon>Bacteroidota</taxon>
        <taxon>Bacteroidia</taxon>
        <taxon>Bacteroidales</taxon>
        <taxon>Prevotellaceae</taxon>
        <taxon>Paraprevotella</taxon>
    </lineage>
</organism>
<keyword evidence="1" id="KW-0732">Signal</keyword>
<proteinExistence type="predicted"/>